<evidence type="ECO:0000313" key="12">
    <source>
        <dbReference type="EMBL" id="EKC73374.1"/>
    </source>
</evidence>
<keyword evidence="5" id="KW-0133">Cell shape</keyword>
<evidence type="ECO:0000256" key="8">
    <source>
        <dbReference type="ARBA" id="ARBA00023316"/>
    </source>
</evidence>
<dbReference type="PANTHER" id="PTHR32282:SF11">
    <property type="entry name" value="PENICILLIN-BINDING PROTEIN 1B"/>
    <property type="match status" value="1"/>
</dbReference>
<dbReference type="PANTHER" id="PTHR32282">
    <property type="entry name" value="BINDING PROTEIN TRANSPEPTIDASE, PUTATIVE-RELATED"/>
    <property type="match status" value="1"/>
</dbReference>
<keyword evidence="6" id="KW-0573">Peptidoglycan synthesis</keyword>
<dbReference type="EMBL" id="AJWZ01001578">
    <property type="protein sequence ID" value="EKC73374.1"/>
    <property type="molecule type" value="Genomic_DNA"/>
</dbReference>
<dbReference type="GO" id="GO:0071555">
    <property type="term" value="P:cell wall organization"/>
    <property type="evidence" value="ECO:0007669"/>
    <property type="project" value="UniProtKB-KW"/>
</dbReference>
<dbReference type="InterPro" id="IPR023346">
    <property type="entry name" value="Lysozyme-like_dom_sf"/>
</dbReference>
<comment type="catalytic activity">
    <reaction evidence="10">
        <text>[GlcNAc-(1-&gt;4)-Mur2Ac(oyl-L-Ala-gamma-D-Glu-L-Lys-D-Ala-D-Ala)](n)-di-trans,octa-cis-undecaprenyl diphosphate + beta-D-GlcNAc-(1-&gt;4)-Mur2Ac(oyl-L-Ala-gamma-D-Glu-L-Lys-D-Ala-D-Ala)-di-trans,octa-cis-undecaprenyl diphosphate = [GlcNAc-(1-&gt;4)-Mur2Ac(oyl-L-Ala-gamma-D-Glu-L-Lys-D-Ala-D-Ala)](n+1)-di-trans,octa-cis-undecaprenyl diphosphate + di-trans,octa-cis-undecaprenyl diphosphate + H(+)</text>
        <dbReference type="Rhea" id="RHEA:23708"/>
        <dbReference type="Rhea" id="RHEA-COMP:9602"/>
        <dbReference type="Rhea" id="RHEA-COMP:9603"/>
        <dbReference type="ChEBI" id="CHEBI:15378"/>
        <dbReference type="ChEBI" id="CHEBI:58405"/>
        <dbReference type="ChEBI" id="CHEBI:60033"/>
        <dbReference type="ChEBI" id="CHEBI:78435"/>
        <dbReference type="EC" id="2.4.99.28"/>
    </reaction>
</comment>
<keyword evidence="4" id="KW-0808">Transferase</keyword>
<dbReference type="AlphaFoldDB" id="K1U0F1"/>
<evidence type="ECO:0000256" key="6">
    <source>
        <dbReference type="ARBA" id="ARBA00022984"/>
    </source>
</evidence>
<evidence type="ECO:0000256" key="9">
    <source>
        <dbReference type="ARBA" id="ARBA00044770"/>
    </source>
</evidence>
<evidence type="ECO:0000256" key="10">
    <source>
        <dbReference type="ARBA" id="ARBA00049902"/>
    </source>
</evidence>
<feature type="non-terminal residue" evidence="12">
    <location>
        <position position="98"/>
    </location>
</feature>
<dbReference type="InterPro" id="IPR001264">
    <property type="entry name" value="Glyco_trans_51"/>
</dbReference>
<sequence>MDMICIRTQFLKCLLQKKWKLLKKKKTILKIEELPEIYIKAVISVEDHRFYKHHGIDIIAIGRATINDIKAMSFVEGGSTITQQLSKNIYFTQEKKIT</sequence>
<keyword evidence="8" id="KW-0961">Cell wall biogenesis/degradation</keyword>
<dbReference type="GO" id="GO:0005886">
    <property type="term" value="C:plasma membrane"/>
    <property type="evidence" value="ECO:0007669"/>
    <property type="project" value="UniProtKB-SubCell"/>
</dbReference>
<keyword evidence="2" id="KW-1003">Cell membrane</keyword>
<dbReference type="Gene3D" id="1.10.3810.10">
    <property type="entry name" value="Biosynthetic peptidoglycan transglycosylase-like"/>
    <property type="match status" value="1"/>
</dbReference>
<dbReference type="GO" id="GO:0008955">
    <property type="term" value="F:peptidoglycan glycosyltransferase activity"/>
    <property type="evidence" value="ECO:0007669"/>
    <property type="project" value="UniProtKB-EC"/>
</dbReference>
<dbReference type="GO" id="GO:0009252">
    <property type="term" value="P:peptidoglycan biosynthetic process"/>
    <property type="evidence" value="ECO:0007669"/>
    <property type="project" value="UniProtKB-KW"/>
</dbReference>
<proteinExistence type="predicted"/>
<dbReference type="InterPro" id="IPR036950">
    <property type="entry name" value="PBP_transglycosylase"/>
</dbReference>
<evidence type="ECO:0000256" key="2">
    <source>
        <dbReference type="ARBA" id="ARBA00022475"/>
    </source>
</evidence>
<comment type="subcellular location">
    <subcellularLocation>
        <location evidence="1">Cell membrane</location>
    </subcellularLocation>
</comment>
<dbReference type="EC" id="2.4.99.28" evidence="9"/>
<dbReference type="GO" id="GO:0030288">
    <property type="term" value="C:outer membrane-bounded periplasmic space"/>
    <property type="evidence" value="ECO:0007669"/>
    <property type="project" value="TreeGrafter"/>
</dbReference>
<keyword evidence="7" id="KW-0472">Membrane</keyword>
<protein>
    <recommendedName>
        <fullName evidence="9">peptidoglycan glycosyltransferase</fullName>
        <ecNumber evidence="9">2.4.99.28</ecNumber>
    </recommendedName>
</protein>
<feature type="domain" description="Glycosyl transferase family 51" evidence="11">
    <location>
        <begin position="23"/>
        <end position="97"/>
    </location>
</feature>
<evidence type="ECO:0000256" key="5">
    <source>
        <dbReference type="ARBA" id="ARBA00022960"/>
    </source>
</evidence>
<reference evidence="12" key="1">
    <citation type="journal article" date="2013" name="Environ. Microbiol.">
        <title>Microbiota from the distal guts of lean and obese adolescents exhibit partial functional redundancy besides clear differences in community structure.</title>
        <authorList>
            <person name="Ferrer M."/>
            <person name="Ruiz A."/>
            <person name="Lanza F."/>
            <person name="Haange S.B."/>
            <person name="Oberbach A."/>
            <person name="Till H."/>
            <person name="Bargiela R."/>
            <person name="Campoy C."/>
            <person name="Segura M.T."/>
            <person name="Richter M."/>
            <person name="von Bergen M."/>
            <person name="Seifert J."/>
            <person name="Suarez A."/>
        </authorList>
    </citation>
    <scope>NUCLEOTIDE SEQUENCE</scope>
</reference>
<name>K1U0F1_9ZZZZ</name>
<evidence type="ECO:0000259" key="11">
    <source>
        <dbReference type="Pfam" id="PF00912"/>
    </source>
</evidence>
<evidence type="ECO:0000256" key="7">
    <source>
        <dbReference type="ARBA" id="ARBA00023136"/>
    </source>
</evidence>
<dbReference type="GO" id="GO:0008360">
    <property type="term" value="P:regulation of cell shape"/>
    <property type="evidence" value="ECO:0007669"/>
    <property type="project" value="UniProtKB-KW"/>
</dbReference>
<accession>K1U0F1</accession>
<comment type="caution">
    <text evidence="12">The sequence shown here is derived from an EMBL/GenBank/DDBJ whole genome shotgun (WGS) entry which is preliminary data.</text>
</comment>
<evidence type="ECO:0000256" key="4">
    <source>
        <dbReference type="ARBA" id="ARBA00022679"/>
    </source>
</evidence>
<dbReference type="SUPFAM" id="SSF53955">
    <property type="entry name" value="Lysozyme-like"/>
    <property type="match status" value="1"/>
</dbReference>
<dbReference type="Pfam" id="PF00912">
    <property type="entry name" value="Transgly"/>
    <property type="match status" value="1"/>
</dbReference>
<evidence type="ECO:0000256" key="1">
    <source>
        <dbReference type="ARBA" id="ARBA00004236"/>
    </source>
</evidence>
<keyword evidence="3" id="KW-0328">Glycosyltransferase</keyword>
<organism evidence="12">
    <name type="scientific">human gut metagenome</name>
    <dbReference type="NCBI Taxonomy" id="408170"/>
    <lineage>
        <taxon>unclassified sequences</taxon>
        <taxon>metagenomes</taxon>
        <taxon>organismal metagenomes</taxon>
    </lineage>
</organism>
<evidence type="ECO:0000256" key="3">
    <source>
        <dbReference type="ARBA" id="ARBA00022676"/>
    </source>
</evidence>
<dbReference type="InterPro" id="IPR050396">
    <property type="entry name" value="Glycosyltr_51/Transpeptidase"/>
</dbReference>
<gene>
    <name evidence="12" type="ORF">OBE_02421</name>
</gene>